<dbReference type="WBParaSite" id="JU765_v2.g16315.t1">
    <property type="protein sequence ID" value="JU765_v2.g16315.t1"/>
    <property type="gene ID" value="JU765_v2.g16315"/>
</dbReference>
<sequence>MDMIRLIRTDDFTDLQSIQDVTQQVRCLEVDDFQSFMDCLPSVTELIKALPRSLPLLDAIYTKCEKLRNYPSNVFRKYLQCEQLLNRILWWLAQLQQGNTGDKKAPLQMMNTLQFPVVKNHIRSILAIIQRETPEVIEEMLAEKAQLMESLEALGCHCLVNTNSGVIRLIDATLFETYILQDRLTKIIHQLKEIQKQKMSFLDESPSKSSHQRQLNLKLSEVFDRLRQNEMIEEVLADILSNQNLMSLHRIVSKRIRADRAIINIFNSYKNTKPDGFQIFDLNPIVAKFIVIFKNAYSQLTELVPTNDEADSGYHHGDDEFSHKEQDLTSDLSSTSPSLGNRIIDNVGKNSPKVKNDHHFPRDARWITLSIYSSPSEVQALVERFSELYTVQKMEVLRSLDELKEFKGLKELQLKTMFSAVVLTYQLVYEATQQQYSNVYSVLECKDDDVIMDFSIYRLLYRQAKSDGGLSNARDVTTKIWNALYDFPSLKMCTRFNRFILDCVSIIWDIVAGIDGRLPRIKMDYEGKYFDSKKHTKDPSSTTSIVIKQFLWPGLVIENDENRLLKAVIVTG</sequence>
<organism evidence="1 2">
    <name type="scientific">Panagrolaimus sp. JU765</name>
    <dbReference type="NCBI Taxonomy" id="591449"/>
    <lineage>
        <taxon>Eukaryota</taxon>
        <taxon>Metazoa</taxon>
        <taxon>Ecdysozoa</taxon>
        <taxon>Nematoda</taxon>
        <taxon>Chromadorea</taxon>
        <taxon>Rhabditida</taxon>
        <taxon>Tylenchina</taxon>
        <taxon>Panagrolaimomorpha</taxon>
        <taxon>Panagrolaimoidea</taxon>
        <taxon>Panagrolaimidae</taxon>
        <taxon>Panagrolaimus</taxon>
    </lineage>
</organism>
<proteinExistence type="predicted"/>
<accession>A0AC34QHA7</accession>
<evidence type="ECO:0000313" key="2">
    <source>
        <dbReference type="WBParaSite" id="JU765_v2.g16315.t1"/>
    </source>
</evidence>
<name>A0AC34QHA7_9BILA</name>
<reference evidence="2" key="1">
    <citation type="submission" date="2022-11" db="UniProtKB">
        <authorList>
            <consortium name="WormBaseParasite"/>
        </authorList>
    </citation>
    <scope>IDENTIFICATION</scope>
</reference>
<evidence type="ECO:0000313" key="1">
    <source>
        <dbReference type="Proteomes" id="UP000887576"/>
    </source>
</evidence>
<dbReference type="Proteomes" id="UP000887576">
    <property type="component" value="Unplaced"/>
</dbReference>
<protein>
    <submittedName>
        <fullName evidence="2">Mitochondria-eating protein</fullName>
    </submittedName>
</protein>